<dbReference type="OrthoDB" id="2508522at2759"/>
<reference evidence="2 3" key="1">
    <citation type="submission" date="2019-05" db="EMBL/GenBank/DDBJ databases">
        <title>Emergence of the Ug99 lineage of the wheat stem rust pathogen through somatic hybridization.</title>
        <authorList>
            <person name="Li F."/>
            <person name="Upadhyaya N.M."/>
            <person name="Sperschneider J."/>
            <person name="Matny O."/>
            <person name="Nguyen-Phuc H."/>
            <person name="Mago R."/>
            <person name="Raley C."/>
            <person name="Miller M.E."/>
            <person name="Silverstein K.A.T."/>
            <person name="Henningsen E."/>
            <person name="Hirsch C.D."/>
            <person name="Visser B."/>
            <person name="Pretorius Z.A."/>
            <person name="Steffenson B.J."/>
            <person name="Schwessinger B."/>
            <person name="Dodds P.N."/>
            <person name="Figueroa M."/>
        </authorList>
    </citation>
    <scope>NUCLEOTIDE SEQUENCE [LARGE SCALE GENOMIC DNA]</scope>
    <source>
        <strain evidence="2">21-0</strain>
    </source>
</reference>
<feature type="transmembrane region" description="Helical" evidence="1">
    <location>
        <begin position="106"/>
        <end position="126"/>
    </location>
</feature>
<organism evidence="2 3">
    <name type="scientific">Puccinia graminis f. sp. tritici</name>
    <dbReference type="NCBI Taxonomy" id="56615"/>
    <lineage>
        <taxon>Eukaryota</taxon>
        <taxon>Fungi</taxon>
        <taxon>Dikarya</taxon>
        <taxon>Basidiomycota</taxon>
        <taxon>Pucciniomycotina</taxon>
        <taxon>Pucciniomycetes</taxon>
        <taxon>Pucciniales</taxon>
        <taxon>Pucciniaceae</taxon>
        <taxon>Puccinia</taxon>
    </lineage>
</organism>
<gene>
    <name evidence="2" type="ORF">PGT21_018974</name>
</gene>
<dbReference type="EMBL" id="VSWC01000003">
    <property type="protein sequence ID" value="KAA1116572.1"/>
    <property type="molecule type" value="Genomic_DNA"/>
</dbReference>
<protein>
    <submittedName>
        <fullName evidence="2">Uncharacterized protein</fullName>
    </submittedName>
</protein>
<sequence length="127" mass="14395">MAESLGPEAIQALELIDKHRRASKNELYRQIIRRESEMALFVDTKSKMVTLREIVERDLGYPVTVKHPRLAYLRNNAVGAPMKNLGTPATPPPDAQGHLPCPESRVLLIFISLSYAVLFYLLLSYLF</sequence>
<proteinExistence type="predicted"/>
<name>A0A5B0QTC3_PUCGR</name>
<evidence type="ECO:0000313" key="2">
    <source>
        <dbReference type="EMBL" id="KAA1116572.1"/>
    </source>
</evidence>
<comment type="caution">
    <text evidence="2">The sequence shown here is derived from an EMBL/GenBank/DDBJ whole genome shotgun (WGS) entry which is preliminary data.</text>
</comment>
<dbReference type="AlphaFoldDB" id="A0A5B0QTC3"/>
<keyword evidence="3" id="KW-1185">Reference proteome</keyword>
<accession>A0A5B0QTC3</accession>
<keyword evidence="1" id="KW-0812">Transmembrane</keyword>
<evidence type="ECO:0000256" key="1">
    <source>
        <dbReference type="SAM" id="Phobius"/>
    </source>
</evidence>
<keyword evidence="1" id="KW-1133">Transmembrane helix</keyword>
<dbReference type="Proteomes" id="UP000324748">
    <property type="component" value="Unassembled WGS sequence"/>
</dbReference>
<keyword evidence="1" id="KW-0472">Membrane</keyword>
<evidence type="ECO:0000313" key="3">
    <source>
        <dbReference type="Proteomes" id="UP000324748"/>
    </source>
</evidence>